<organism evidence="1 2">
    <name type="scientific">Faecalibacterium faecis</name>
    <dbReference type="NCBI Taxonomy" id="3133157"/>
    <lineage>
        <taxon>Bacteria</taxon>
        <taxon>Bacillati</taxon>
        <taxon>Bacillota</taxon>
        <taxon>Clostridia</taxon>
        <taxon>Eubacteriales</taxon>
        <taxon>Oscillospiraceae</taxon>
        <taxon>Faecalibacterium</taxon>
    </lineage>
</organism>
<keyword evidence="2" id="KW-1185">Reference proteome</keyword>
<dbReference type="RefSeq" id="WP_349137889.1">
    <property type="nucleotide sequence ID" value="NZ_JBBMEP010000014.1"/>
</dbReference>
<reference evidence="1 2" key="1">
    <citation type="submission" date="2024-03" db="EMBL/GenBank/DDBJ databases">
        <title>Human intestinal bacterial collection.</title>
        <authorList>
            <person name="Pauvert C."/>
            <person name="Hitch T.C.A."/>
            <person name="Clavel T."/>
        </authorList>
    </citation>
    <scope>NUCLEOTIDE SEQUENCE [LARGE SCALE GENOMIC DNA]</scope>
    <source>
        <strain evidence="1 2">CLA-JM-H7-B</strain>
    </source>
</reference>
<proteinExistence type="predicted"/>
<evidence type="ECO:0000313" key="2">
    <source>
        <dbReference type="Proteomes" id="UP001496146"/>
    </source>
</evidence>
<sequence length="118" mass="13550">MKVLQILNYSAPYRGNFIDSLDMIENNDIAEVENFYLFADETKTKSASWIDSINKDNKHVFYLGEGFSNNVKRIRKVVKDCNIDVVHMHFWGIRMHTAILTSLWNMGGGKAGINKTFS</sequence>
<dbReference type="EMBL" id="JBBMEP010000014">
    <property type="protein sequence ID" value="MEQ2377402.1"/>
    <property type="molecule type" value="Genomic_DNA"/>
</dbReference>
<dbReference type="Proteomes" id="UP001496146">
    <property type="component" value="Unassembled WGS sequence"/>
</dbReference>
<name>A0ABV1BNQ3_9FIRM</name>
<evidence type="ECO:0000313" key="1">
    <source>
        <dbReference type="EMBL" id="MEQ2377402.1"/>
    </source>
</evidence>
<gene>
    <name evidence="1" type="ORF">WMO17_08600</name>
</gene>
<accession>A0ABV1BNQ3</accession>
<comment type="caution">
    <text evidence="1">The sequence shown here is derived from an EMBL/GenBank/DDBJ whole genome shotgun (WGS) entry which is preliminary data.</text>
</comment>
<protein>
    <recommendedName>
        <fullName evidence="3">Glycosyltransferase family 1 protein</fullName>
    </recommendedName>
</protein>
<evidence type="ECO:0008006" key="3">
    <source>
        <dbReference type="Google" id="ProtNLM"/>
    </source>
</evidence>